<keyword evidence="1" id="KW-1133">Transmembrane helix</keyword>
<keyword evidence="3" id="KW-1185">Reference proteome</keyword>
<sequence length="73" mass="8329">MADTTAFWLAALPLIAWPLTIVTAPAAFVLVLLNWNKPASIVKRFRWQRWVAGVLSLVQIAGWVWLFVEMFSE</sequence>
<reference evidence="2 3" key="1">
    <citation type="journal article" date="2018" name="Syst. Appl. Microbiol.">
        <title>Ereboglobus luteus gen. nov. sp. nov. from cockroach guts, and new insights into the oxygen relationship of the genera Opitutus and Didymococcus (Verrucomicrobia: Opitutaceae).</title>
        <authorList>
            <person name="Tegtmeier D."/>
            <person name="Belitz A."/>
            <person name="Radek R."/>
            <person name="Heimerl T."/>
            <person name="Brune A."/>
        </authorList>
    </citation>
    <scope>NUCLEOTIDE SEQUENCE [LARGE SCALE GENOMIC DNA]</scope>
    <source>
        <strain evidence="2 3">Ho45</strain>
    </source>
</reference>
<keyword evidence="1" id="KW-0812">Transmembrane</keyword>
<dbReference type="AlphaFoldDB" id="A0A2U8E5D4"/>
<evidence type="ECO:0000313" key="3">
    <source>
        <dbReference type="Proteomes" id="UP000244896"/>
    </source>
</evidence>
<protein>
    <submittedName>
        <fullName evidence="2">Uncharacterized protein</fullName>
    </submittedName>
</protein>
<accession>A0A2U8E5D4</accession>
<proteinExistence type="predicted"/>
<keyword evidence="1" id="KW-0472">Membrane</keyword>
<feature type="transmembrane region" description="Helical" evidence="1">
    <location>
        <begin position="6"/>
        <end position="35"/>
    </location>
</feature>
<feature type="transmembrane region" description="Helical" evidence="1">
    <location>
        <begin position="47"/>
        <end position="68"/>
    </location>
</feature>
<gene>
    <name evidence="2" type="ORF">CKA38_12545</name>
</gene>
<name>A0A2U8E5D4_9BACT</name>
<dbReference type="EMBL" id="CP023004">
    <property type="protein sequence ID" value="AWI09965.1"/>
    <property type="molecule type" value="Genomic_DNA"/>
</dbReference>
<evidence type="ECO:0000313" key="2">
    <source>
        <dbReference type="EMBL" id="AWI09965.1"/>
    </source>
</evidence>
<dbReference type="KEGG" id="elut:CKA38_12545"/>
<dbReference type="Proteomes" id="UP000244896">
    <property type="component" value="Chromosome"/>
</dbReference>
<organism evidence="2 3">
    <name type="scientific">Ereboglobus luteus</name>
    <dbReference type="NCBI Taxonomy" id="1796921"/>
    <lineage>
        <taxon>Bacteria</taxon>
        <taxon>Pseudomonadati</taxon>
        <taxon>Verrucomicrobiota</taxon>
        <taxon>Opitutia</taxon>
        <taxon>Opitutales</taxon>
        <taxon>Opitutaceae</taxon>
        <taxon>Ereboglobus</taxon>
    </lineage>
</organism>
<evidence type="ECO:0000256" key="1">
    <source>
        <dbReference type="SAM" id="Phobius"/>
    </source>
</evidence>